<organism evidence="2 3">
    <name type="scientific">Paenibacillus oceani</name>
    <dbReference type="NCBI Taxonomy" id="2772510"/>
    <lineage>
        <taxon>Bacteria</taxon>
        <taxon>Bacillati</taxon>
        <taxon>Bacillota</taxon>
        <taxon>Bacilli</taxon>
        <taxon>Bacillales</taxon>
        <taxon>Paenibacillaceae</taxon>
        <taxon>Paenibacillus</taxon>
    </lineage>
</organism>
<feature type="transmembrane region" description="Helical" evidence="1">
    <location>
        <begin position="70"/>
        <end position="89"/>
    </location>
</feature>
<feature type="transmembrane region" description="Helical" evidence="1">
    <location>
        <begin position="37"/>
        <end position="58"/>
    </location>
</feature>
<feature type="transmembrane region" description="Helical" evidence="1">
    <location>
        <begin position="109"/>
        <end position="130"/>
    </location>
</feature>
<protein>
    <submittedName>
        <fullName evidence="2">DUF1361 domain-containing protein</fullName>
    </submittedName>
</protein>
<accession>A0A927H1P6</accession>
<keyword evidence="1" id="KW-0812">Transmembrane</keyword>
<dbReference type="AlphaFoldDB" id="A0A927H1P6"/>
<gene>
    <name evidence="2" type="ORF">IDH45_25770</name>
</gene>
<sequence length="220" mass="24246">MLDDRLSRPVLWALIASSVLCAAMVGLRIAYTGEGTFRWLIVPNLLLAWIPLAASRLACRTLAGGRKPGLLAAAWGLVWLAFYPNSSYIVTDLIHLSWASDKTTLYFDLSVNMLAAMLGWFLGAISLYGLHLEVLRRCGAVAGHLFAGVVLLLGAVGVYLGRVLRWNSWDLVTRPWRIAVDSIEIVQRPDALLFIFAFGLFTGAVYAVFYHVASHPRTGR</sequence>
<keyword evidence="1" id="KW-0472">Membrane</keyword>
<dbReference type="Pfam" id="PF07099">
    <property type="entry name" value="DUF1361"/>
    <property type="match status" value="1"/>
</dbReference>
<proteinExistence type="predicted"/>
<feature type="transmembrane region" description="Helical" evidence="1">
    <location>
        <begin position="191"/>
        <end position="213"/>
    </location>
</feature>
<feature type="transmembrane region" description="Helical" evidence="1">
    <location>
        <begin position="12"/>
        <end position="31"/>
    </location>
</feature>
<evidence type="ECO:0000313" key="2">
    <source>
        <dbReference type="EMBL" id="MBD2865396.1"/>
    </source>
</evidence>
<evidence type="ECO:0000256" key="1">
    <source>
        <dbReference type="SAM" id="Phobius"/>
    </source>
</evidence>
<feature type="transmembrane region" description="Helical" evidence="1">
    <location>
        <begin position="142"/>
        <end position="161"/>
    </location>
</feature>
<evidence type="ECO:0000313" key="3">
    <source>
        <dbReference type="Proteomes" id="UP000639396"/>
    </source>
</evidence>
<keyword evidence="3" id="KW-1185">Reference proteome</keyword>
<name>A0A927H1P6_9BACL</name>
<reference evidence="2" key="1">
    <citation type="submission" date="2020-09" db="EMBL/GenBank/DDBJ databases">
        <title>A novel bacterium of genus Paenibacillus, isolated from South China Sea.</title>
        <authorList>
            <person name="Huang H."/>
            <person name="Mo K."/>
            <person name="Hu Y."/>
        </authorList>
    </citation>
    <scope>NUCLEOTIDE SEQUENCE</scope>
    <source>
        <strain evidence="2">IB182363</strain>
    </source>
</reference>
<dbReference type="RefSeq" id="WP_190931018.1">
    <property type="nucleotide sequence ID" value="NZ_JACXJA010000042.1"/>
</dbReference>
<dbReference type="Proteomes" id="UP000639396">
    <property type="component" value="Unassembled WGS sequence"/>
</dbReference>
<keyword evidence="1" id="KW-1133">Transmembrane helix</keyword>
<comment type="caution">
    <text evidence="2">The sequence shown here is derived from an EMBL/GenBank/DDBJ whole genome shotgun (WGS) entry which is preliminary data.</text>
</comment>
<dbReference type="EMBL" id="JACXJA010000042">
    <property type="protein sequence ID" value="MBD2865396.1"/>
    <property type="molecule type" value="Genomic_DNA"/>
</dbReference>
<dbReference type="InterPro" id="IPR009793">
    <property type="entry name" value="DUF1361"/>
</dbReference>